<protein>
    <recommendedName>
        <fullName evidence="3">Transmembrane protein</fullName>
    </recommendedName>
</protein>
<evidence type="ECO:0000313" key="2">
    <source>
        <dbReference type="Proteomes" id="UP000000600"/>
    </source>
</evidence>
<name>A0DIH8_PARTE</name>
<dbReference type="AlphaFoldDB" id="A0DIH8"/>
<dbReference type="InParanoid" id="A0DIH8"/>
<dbReference type="HOGENOM" id="CLU_2417927_0_0_1"/>
<feature type="non-terminal residue" evidence="1">
    <location>
        <position position="92"/>
    </location>
</feature>
<sequence>MTQENQTIFKKQLFLFTPHQYENSEQGLLYTVAVRVPIILIDVILENCIKTFSKYTKKYQLILRNQFLRSSTLFKKAILQFKLQIKVLNLQQ</sequence>
<dbReference type="KEGG" id="ptm:GSPATT00039509001"/>
<dbReference type="Proteomes" id="UP000000600">
    <property type="component" value="Unassembled WGS sequence"/>
</dbReference>
<reference evidence="1 2" key="1">
    <citation type="journal article" date="2006" name="Nature">
        <title>Global trends of whole-genome duplications revealed by the ciliate Paramecium tetraurelia.</title>
        <authorList>
            <consortium name="Genoscope"/>
            <person name="Aury J.-M."/>
            <person name="Jaillon O."/>
            <person name="Duret L."/>
            <person name="Noel B."/>
            <person name="Jubin C."/>
            <person name="Porcel B.M."/>
            <person name="Segurens B."/>
            <person name="Daubin V."/>
            <person name="Anthouard V."/>
            <person name="Aiach N."/>
            <person name="Arnaiz O."/>
            <person name="Billaut A."/>
            <person name="Beisson J."/>
            <person name="Blanc I."/>
            <person name="Bouhouche K."/>
            <person name="Camara F."/>
            <person name="Duharcourt S."/>
            <person name="Guigo R."/>
            <person name="Gogendeau D."/>
            <person name="Katinka M."/>
            <person name="Keller A.-M."/>
            <person name="Kissmehl R."/>
            <person name="Klotz C."/>
            <person name="Koll F."/>
            <person name="Le Moue A."/>
            <person name="Lepere C."/>
            <person name="Malinsky S."/>
            <person name="Nowacki M."/>
            <person name="Nowak J.K."/>
            <person name="Plattner H."/>
            <person name="Poulain J."/>
            <person name="Ruiz F."/>
            <person name="Serrano V."/>
            <person name="Zagulski M."/>
            <person name="Dessen P."/>
            <person name="Betermier M."/>
            <person name="Weissenbach J."/>
            <person name="Scarpelli C."/>
            <person name="Schachter V."/>
            <person name="Sperling L."/>
            <person name="Meyer E."/>
            <person name="Cohen J."/>
            <person name="Wincker P."/>
        </authorList>
    </citation>
    <scope>NUCLEOTIDE SEQUENCE [LARGE SCALE GENOMIC DNA]</scope>
    <source>
        <strain evidence="1 2">Stock d4-2</strain>
    </source>
</reference>
<evidence type="ECO:0008006" key="3">
    <source>
        <dbReference type="Google" id="ProtNLM"/>
    </source>
</evidence>
<dbReference type="GeneID" id="5036027"/>
<dbReference type="EMBL" id="CT868443">
    <property type="protein sequence ID" value="CAK82845.1"/>
    <property type="molecule type" value="Genomic_DNA"/>
</dbReference>
<evidence type="ECO:0000313" key="1">
    <source>
        <dbReference type="EMBL" id="CAK82845.1"/>
    </source>
</evidence>
<organism evidence="1 2">
    <name type="scientific">Paramecium tetraurelia</name>
    <dbReference type="NCBI Taxonomy" id="5888"/>
    <lineage>
        <taxon>Eukaryota</taxon>
        <taxon>Sar</taxon>
        <taxon>Alveolata</taxon>
        <taxon>Ciliophora</taxon>
        <taxon>Intramacronucleata</taxon>
        <taxon>Oligohymenophorea</taxon>
        <taxon>Peniculida</taxon>
        <taxon>Parameciidae</taxon>
        <taxon>Paramecium</taxon>
    </lineage>
</organism>
<dbReference type="RefSeq" id="XP_001450242.1">
    <property type="nucleotide sequence ID" value="XM_001450205.2"/>
</dbReference>
<gene>
    <name evidence="1" type="ORF">GSPATT00039509001</name>
</gene>
<accession>A0DIH8</accession>
<keyword evidence="2" id="KW-1185">Reference proteome</keyword>
<proteinExistence type="predicted"/>